<dbReference type="InterPro" id="IPR000701">
    <property type="entry name" value="SuccDH_FuR_B_TM-su"/>
</dbReference>
<comment type="cofactor">
    <cofactor evidence="1">
        <name>heme</name>
        <dbReference type="ChEBI" id="CHEBI:30413"/>
    </cofactor>
</comment>
<evidence type="ECO:0000256" key="7">
    <source>
        <dbReference type="ARBA" id="ARBA00022989"/>
    </source>
</evidence>
<keyword evidence="7 10" id="KW-1133">Transmembrane helix</keyword>
<dbReference type="Gene3D" id="1.20.1300.10">
    <property type="entry name" value="Fumarate reductase/succinate dehydrogenase, transmembrane subunit"/>
    <property type="match status" value="1"/>
</dbReference>
<gene>
    <name evidence="11" type="ORF">PAM7066_00980</name>
</gene>
<dbReference type="Pfam" id="PF01127">
    <property type="entry name" value="Sdh_cyt"/>
    <property type="match status" value="1"/>
</dbReference>
<dbReference type="RefSeq" id="WP_085853006.1">
    <property type="nucleotide sequence ID" value="NZ_FOPF01000002.1"/>
</dbReference>
<proteinExistence type="predicted"/>
<evidence type="ECO:0000256" key="6">
    <source>
        <dbReference type="ARBA" id="ARBA00022723"/>
    </source>
</evidence>
<dbReference type="InterPro" id="IPR034804">
    <property type="entry name" value="SQR/QFR_C/D"/>
</dbReference>
<dbReference type="Proteomes" id="UP000193870">
    <property type="component" value="Unassembled WGS sequence"/>
</dbReference>
<dbReference type="EMBL" id="FWFV01000002">
    <property type="protein sequence ID" value="SLN25736.1"/>
    <property type="molecule type" value="Genomic_DNA"/>
</dbReference>
<evidence type="ECO:0000313" key="11">
    <source>
        <dbReference type="EMBL" id="SLN25736.1"/>
    </source>
</evidence>
<feature type="transmembrane region" description="Helical" evidence="10">
    <location>
        <begin position="30"/>
        <end position="51"/>
    </location>
</feature>
<evidence type="ECO:0000256" key="3">
    <source>
        <dbReference type="ARBA" id="ARBA00004370"/>
    </source>
</evidence>
<keyword evidence="9 10" id="KW-0472">Membrane</keyword>
<sequence>MPETPSDHSHLTNRKRAEGLGSAKRGTEHYWGMIQSSVGLLILVPLFIFTFGPILGESYEEVVLYYSRPFPAIVAALTIVVSWLHFKNGAQTAIEDYLRGTTRKVLIMAVNAVAYVAIAAGLFALVALVL</sequence>
<keyword evidence="12" id="KW-1185">Reference proteome</keyword>
<dbReference type="GO" id="GO:0046872">
    <property type="term" value="F:metal ion binding"/>
    <property type="evidence" value="ECO:0007669"/>
    <property type="project" value="UniProtKB-KW"/>
</dbReference>
<feature type="transmembrane region" description="Helical" evidence="10">
    <location>
        <begin position="63"/>
        <end position="84"/>
    </location>
</feature>
<name>A0A1Y5RUE6_9RHOB</name>
<dbReference type="SUPFAM" id="SSF81343">
    <property type="entry name" value="Fumarate reductase respiratory complex transmembrane subunits"/>
    <property type="match status" value="1"/>
</dbReference>
<reference evidence="11 12" key="1">
    <citation type="submission" date="2017-03" db="EMBL/GenBank/DDBJ databases">
        <authorList>
            <person name="Afonso C.L."/>
            <person name="Miller P.J."/>
            <person name="Scott M.A."/>
            <person name="Spackman E."/>
            <person name="Goraichik I."/>
            <person name="Dimitrov K.M."/>
            <person name="Suarez D.L."/>
            <person name="Swayne D.E."/>
        </authorList>
    </citation>
    <scope>NUCLEOTIDE SEQUENCE [LARGE SCALE GENOMIC DNA]</scope>
    <source>
        <strain evidence="11 12">CECT 7066</strain>
    </source>
</reference>
<evidence type="ECO:0000256" key="9">
    <source>
        <dbReference type="ARBA" id="ARBA00023136"/>
    </source>
</evidence>
<dbReference type="AlphaFoldDB" id="A0A1Y5RUE6"/>
<protein>
    <submittedName>
        <fullName evidence="11">Succinate dehydrogenase/Fumarate reductase transmembrane subunit</fullName>
    </submittedName>
</protein>
<comment type="subcellular location">
    <subcellularLocation>
        <location evidence="3">Membrane</location>
    </subcellularLocation>
</comment>
<keyword evidence="6" id="KW-0479">Metal-binding</keyword>
<accession>A0A1Y5RUE6</accession>
<evidence type="ECO:0000256" key="5">
    <source>
        <dbReference type="ARBA" id="ARBA00022692"/>
    </source>
</evidence>
<dbReference type="STRING" id="315423.SAMN04488020_102301"/>
<evidence type="ECO:0000256" key="2">
    <source>
        <dbReference type="ARBA" id="ARBA00004050"/>
    </source>
</evidence>
<keyword evidence="8" id="KW-0408">Iron</keyword>
<evidence type="ECO:0000256" key="4">
    <source>
        <dbReference type="ARBA" id="ARBA00022617"/>
    </source>
</evidence>
<dbReference type="CDD" id="cd03495">
    <property type="entry name" value="SQR_TypeC_SdhD_like"/>
    <property type="match status" value="1"/>
</dbReference>
<evidence type="ECO:0000256" key="1">
    <source>
        <dbReference type="ARBA" id="ARBA00001971"/>
    </source>
</evidence>
<feature type="transmembrane region" description="Helical" evidence="10">
    <location>
        <begin position="105"/>
        <end position="129"/>
    </location>
</feature>
<evidence type="ECO:0000313" key="12">
    <source>
        <dbReference type="Proteomes" id="UP000193870"/>
    </source>
</evidence>
<evidence type="ECO:0000256" key="10">
    <source>
        <dbReference type="SAM" id="Phobius"/>
    </source>
</evidence>
<keyword evidence="5 10" id="KW-0812">Transmembrane</keyword>
<dbReference type="GO" id="GO:0016020">
    <property type="term" value="C:membrane"/>
    <property type="evidence" value="ECO:0007669"/>
    <property type="project" value="UniProtKB-SubCell"/>
</dbReference>
<keyword evidence="4" id="KW-0349">Heme</keyword>
<organism evidence="11 12">
    <name type="scientific">Palleronia marisminoris</name>
    <dbReference type="NCBI Taxonomy" id="315423"/>
    <lineage>
        <taxon>Bacteria</taxon>
        <taxon>Pseudomonadati</taxon>
        <taxon>Pseudomonadota</taxon>
        <taxon>Alphaproteobacteria</taxon>
        <taxon>Rhodobacterales</taxon>
        <taxon>Roseobacteraceae</taxon>
        <taxon>Palleronia</taxon>
    </lineage>
</organism>
<dbReference type="OrthoDB" id="9809280at2"/>
<evidence type="ECO:0000256" key="8">
    <source>
        <dbReference type="ARBA" id="ARBA00023004"/>
    </source>
</evidence>
<comment type="function">
    <text evidence="2">Membrane-anchoring subunit of succinate dehydrogenase (SDH).</text>
</comment>